<feature type="domain" description="PilZ" evidence="1">
    <location>
        <begin position="107"/>
        <end position="186"/>
    </location>
</feature>
<reference evidence="2" key="1">
    <citation type="submission" date="2018-06" db="EMBL/GenBank/DDBJ databases">
        <authorList>
            <person name="Zhirakovskaya E."/>
        </authorList>
    </citation>
    <scope>NUCLEOTIDE SEQUENCE</scope>
</reference>
<dbReference type="Pfam" id="PF07238">
    <property type="entry name" value="PilZ"/>
    <property type="match status" value="1"/>
</dbReference>
<gene>
    <name evidence="2" type="ORF">MNBD_GAMMA16-96</name>
</gene>
<dbReference type="Gene3D" id="2.40.10.220">
    <property type="entry name" value="predicted glycosyltransferase like domains"/>
    <property type="match status" value="1"/>
</dbReference>
<protein>
    <recommendedName>
        <fullName evidence="1">PilZ domain-containing protein</fullName>
    </recommendedName>
</protein>
<accession>A0A3B0ZHJ5</accession>
<name>A0A3B0ZHJ5_9ZZZZ</name>
<evidence type="ECO:0000259" key="1">
    <source>
        <dbReference type="Pfam" id="PF07238"/>
    </source>
</evidence>
<sequence length="193" mass="21632">MTTIKETSNIDRRSFVRIHDDIYLDYLVLGEDLVESAIQEFNQQSNNHFNPINQLQAISISSQPLLEKAKQSAPELVEYLLSVEERIQLLSQAIAQDQVGSPVVPNEKVNLSAGGLSFNSQLAHESGTLIEISIIIAPSYLHISALGAVVYCRREENEKNESFPFRIGVEFSHIHEADREALGRHVDKHPKTS</sequence>
<dbReference type="EMBL" id="UOFO01000078">
    <property type="protein sequence ID" value="VAW85749.1"/>
    <property type="molecule type" value="Genomic_DNA"/>
</dbReference>
<proteinExistence type="predicted"/>
<dbReference type="AlphaFoldDB" id="A0A3B0ZHJ5"/>
<evidence type="ECO:0000313" key="2">
    <source>
        <dbReference type="EMBL" id="VAW85749.1"/>
    </source>
</evidence>
<dbReference type="InterPro" id="IPR009875">
    <property type="entry name" value="PilZ_domain"/>
</dbReference>
<dbReference type="GO" id="GO:0035438">
    <property type="term" value="F:cyclic-di-GMP binding"/>
    <property type="evidence" value="ECO:0007669"/>
    <property type="project" value="InterPro"/>
</dbReference>
<organism evidence="2">
    <name type="scientific">hydrothermal vent metagenome</name>
    <dbReference type="NCBI Taxonomy" id="652676"/>
    <lineage>
        <taxon>unclassified sequences</taxon>
        <taxon>metagenomes</taxon>
        <taxon>ecological metagenomes</taxon>
    </lineage>
</organism>